<protein>
    <recommendedName>
        <fullName evidence="5">EF-hand domain-containing protein</fullName>
    </recommendedName>
</protein>
<dbReference type="Proteomes" id="UP001144372">
    <property type="component" value="Unassembled WGS sequence"/>
</dbReference>
<evidence type="ECO:0000313" key="7">
    <source>
        <dbReference type="Proteomes" id="UP001144372"/>
    </source>
</evidence>
<keyword evidence="1" id="KW-0479">Metal-binding</keyword>
<dbReference type="PANTHER" id="PTHR10827:SF98">
    <property type="entry name" value="45 KDA CALCIUM-BINDING PROTEIN"/>
    <property type="match status" value="1"/>
</dbReference>
<dbReference type="Pfam" id="PF13202">
    <property type="entry name" value="EF-hand_5"/>
    <property type="match status" value="5"/>
</dbReference>
<reference evidence="6" key="1">
    <citation type="submission" date="2022-12" db="EMBL/GenBank/DDBJ databases">
        <title>Reference genome sequencing for broad-spectrum identification of bacterial and archaeal isolates by mass spectrometry.</title>
        <authorList>
            <person name="Sekiguchi Y."/>
            <person name="Tourlousse D.M."/>
        </authorList>
    </citation>
    <scope>NUCLEOTIDE SEQUENCE</scope>
    <source>
        <strain evidence="6">ASRB1</strain>
    </source>
</reference>
<feature type="domain" description="EF-hand" evidence="5">
    <location>
        <begin position="102"/>
        <end position="137"/>
    </location>
</feature>
<dbReference type="InterPro" id="IPR011992">
    <property type="entry name" value="EF-hand-dom_pair"/>
</dbReference>
<keyword evidence="7" id="KW-1185">Reference proteome</keyword>
<evidence type="ECO:0000256" key="1">
    <source>
        <dbReference type="ARBA" id="ARBA00022723"/>
    </source>
</evidence>
<feature type="domain" description="EF-hand" evidence="5">
    <location>
        <begin position="140"/>
        <end position="168"/>
    </location>
</feature>
<dbReference type="Gene3D" id="1.10.238.10">
    <property type="entry name" value="EF-hand"/>
    <property type="match status" value="3"/>
</dbReference>
<feature type="domain" description="EF-hand" evidence="5">
    <location>
        <begin position="33"/>
        <end position="71"/>
    </location>
</feature>
<keyword evidence="4" id="KW-0732">Signal</keyword>
<gene>
    <name evidence="6" type="ORF">DAMNIGENAA_03790</name>
</gene>
<feature type="signal peptide" evidence="4">
    <location>
        <begin position="1"/>
        <end position="26"/>
    </location>
</feature>
<evidence type="ECO:0000256" key="3">
    <source>
        <dbReference type="SAM" id="MobiDB-lite"/>
    </source>
</evidence>
<feature type="chain" id="PRO_5040969377" description="EF-hand domain-containing protein" evidence="4">
    <location>
        <begin position="27"/>
        <end position="197"/>
    </location>
</feature>
<evidence type="ECO:0000313" key="6">
    <source>
        <dbReference type="EMBL" id="GLI32946.1"/>
    </source>
</evidence>
<dbReference type="RefSeq" id="WP_281791964.1">
    <property type="nucleotide sequence ID" value="NZ_BSDR01000001.1"/>
</dbReference>
<sequence length="197" mass="22078">MKTISLSKAGWTLLFAGMMFFIPANGYSQENTAPPKAGDRFIQNFDKDGDGKVSREEFPSREEAFTRLDTNGDDVVDAGEAPGKGRFIQKFDKDGDGKVSREEFSGHDDRFARMDKNSDGYIDSEEISRMQHRCGKRGGNFIKRFDTNSDGKISKEEFRGPDERFTSLDKNGDGFIDESEVPRKPHRGAVGDNSNNQ</sequence>
<evidence type="ECO:0000259" key="5">
    <source>
        <dbReference type="PROSITE" id="PS50222"/>
    </source>
</evidence>
<evidence type="ECO:0000256" key="4">
    <source>
        <dbReference type="SAM" id="SignalP"/>
    </source>
</evidence>
<feature type="compositionally biased region" description="Basic and acidic residues" evidence="3">
    <location>
        <begin position="143"/>
        <end position="172"/>
    </location>
</feature>
<dbReference type="AlphaFoldDB" id="A0A9W6FTD0"/>
<dbReference type="EMBL" id="BSDR01000001">
    <property type="protein sequence ID" value="GLI32946.1"/>
    <property type="molecule type" value="Genomic_DNA"/>
</dbReference>
<feature type="region of interest" description="Disordered" evidence="3">
    <location>
        <begin position="142"/>
        <end position="197"/>
    </location>
</feature>
<dbReference type="PROSITE" id="PS00018">
    <property type="entry name" value="EF_HAND_1"/>
    <property type="match status" value="4"/>
</dbReference>
<accession>A0A9W6FTD0</accession>
<dbReference type="SUPFAM" id="SSF47473">
    <property type="entry name" value="EF-hand"/>
    <property type="match status" value="1"/>
</dbReference>
<evidence type="ECO:0000256" key="2">
    <source>
        <dbReference type="ARBA" id="ARBA00022737"/>
    </source>
</evidence>
<dbReference type="SMART" id="SM00054">
    <property type="entry name" value="EFh"/>
    <property type="match status" value="3"/>
</dbReference>
<name>A0A9W6FTD0_9BACT</name>
<dbReference type="PROSITE" id="PS50222">
    <property type="entry name" value="EF_HAND_2"/>
    <property type="match status" value="3"/>
</dbReference>
<dbReference type="InterPro" id="IPR002048">
    <property type="entry name" value="EF_hand_dom"/>
</dbReference>
<dbReference type="GO" id="GO:0005509">
    <property type="term" value="F:calcium ion binding"/>
    <property type="evidence" value="ECO:0007669"/>
    <property type="project" value="InterPro"/>
</dbReference>
<keyword evidence="2" id="KW-0677">Repeat</keyword>
<organism evidence="6 7">
    <name type="scientific">Desulforhabdus amnigena</name>
    <dbReference type="NCBI Taxonomy" id="40218"/>
    <lineage>
        <taxon>Bacteria</taxon>
        <taxon>Pseudomonadati</taxon>
        <taxon>Thermodesulfobacteriota</taxon>
        <taxon>Syntrophobacteria</taxon>
        <taxon>Syntrophobacterales</taxon>
        <taxon>Syntrophobacteraceae</taxon>
        <taxon>Desulforhabdus</taxon>
    </lineage>
</organism>
<dbReference type="PANTHER" id="PTHR10827">
    <property type="entry name" value="RETICULOCALBIN"/>
    <property type="match status" value="1"/>
</dbReference>
<proteinExistence type="predicted"/>
<comment type="caution">
    <text evidence="6">The sequence shown here is derived from an EMBL/GenBank/DDBJ whole genome shotgun (WGS) entry which is preliminary data.</text>
</comment>
<dbReference type="InterPro" id="IPR018247">
    <property type="entry name" value="EF_Hand_1_Ca_BS"/>
</dbReference>